<sequence>MLKKIPNFSALLNFEFTPGGLCMWKALIFGAEATCLSEENRFSQSQHERWIRRPLTMRELMMSVAPSNVKGIP</sequence>
<comment type="caution">
    <text evidence="1">The sequence shown here is derived from an EMBL/GenBank/DDBJ whole genome shotgun (WGS) entry which is preliminary data.</text>
</comment>
<accession>A0A3M6TPL9</accession>
<reference evidence="1 2" key="1">
    <citation type="journal article" date="2018" name="Sci. Rep.">
        <title>Comparative analysis of the Pocillopora damicornis genome highlights role of immune system in coral evolution.</title>
        <authorList>
            <person name="Cunning R."/>
            <person name="Bay R.A."/>
            <person name="Gillette P."/>
            <person name="Baker A.C."/>
            <person name="Traylor-Knowles N."/>
        </authorList>
    </citation>
    <scope>NUCLEOTIDE SEQUENCE [LARGE SCALE GENOMIC DNA]</scope>
    <source>
        <strain evidence="1">RSMAS</strain>
        <tissue evidence="1">Whole animal</tissue>
    </source>
</reference>
<protein>
    <submittedName>
        <fullName evidence="1">Uncharacterized protein</fullName>
    </submittedName>
</protein>
<proteinExistence type="predicted"/>
<dbReference type="AlphaFoldDB" id="A0A3M6TPL9"/>
<organism evidence="1 2">
    <name type="scientific">Pocillopora damicornis</name>
    <name type="common">Cauliflower coral</name>
    <name type="synonym">Millepora damicornis</name>
    <dbReference type="NCBI Taxonomy" id="46731"/>
    <lineage>
        <taxon>Eukaryota</taxon>
        <taxon>Metazoa</taxon>
        <taxon>Cnidaria</taxon>
        <taxon>Anthozoa</taxon>
        <taxon>Hexacorallia</taxon>
        <taxon>Scleractinia</taxon>
        <taxon>Astrocoeniina</taxon>
        <taxon>Pocilloporidae</taxon>
        <taxon>Pocillopora</taxon>
    </lineage>
</organism>
<name>A0A3M6TPL9_POCDA</name>
<evidence type="ECO:0000313" key="2">
    <source>
        <dbReference type="Proteomes" id="UP000275408"/>
    </source>
</evidence>
<evidence type="ECO:0000313" key="1">
    <source>
        <dbReference type="EMBL" id="RMX43204.1"/>
    </source>
</evidence>
<dbReference type="Proteomes" id="UP000275408">
    <property type="component" value="Unassembled WGS sequence"/>
</dbReference>
<dbReference type="EMBL" id="RCHS01003241">
    <property type="protein sequence ID" value="RMX43204.1"/>
    <property type="molecule type" value="Genomic_DNA"/>
</dbReference>
<gene>
    <name evidence="1" type="ORF">pdam_00009718</name>
</gene>
<keyword evidence="2" id="KW-1185">Reference proteome</keyword>